<name>A0A7S2KNT1_9STRA</name>
<sequence length="139" mass="15586">MAQLTIVAPLTTIGSGKVELGSHELDQLTIGDVKAMISNRFSDIPTHLQKLWWRGYILDEDDAVLTKACVGVNKGETISTETTHSLTLFMTLPELKINEFDRMERRKGSLDLETLAAELAEIRDKSKQQIKKIQNCVVM</sequence>
<dbReference type="SUPFAM" id="SSF54236">
    <property type="entry name" value="Ubiquitin-like"/>
    <property type="match status" value="1"/>
</dbReference>
<evidence type="ECO:0000313" key="1">
    <source>
        <dbReference type="EMBL" id="CAD9581017.1"/>
    </source>
</evidence>
<evidence type="ECO:0008006" key="2">
    <source>
        <dbReference type="Google" id="ProtNLM"/>
    </source>
</evidence>
<dbReference type="CDD" id="cd17039">
    <property type="entry name" value="Ubl_ubiquitin_like"/>
    <property type="match status" value="1"/>
</dbReference>
<dbReference type="InterPro" id="IPR029071">
    <property type="entry name" value="Ubiquitin-like_domsf"/>
</dbReference>
<dbReference type="EMBL" id="HBGY01015856">
    <property type="protein sequence ID" value="CAD9581017.1"/>
    <property type="molecule type" value="Transcribed_RNA"/>
</dbReference>
<proteinExistence type="predicted"/>
<gene>
    <name evidence="1" type="ORF">LDAN0321_LOCUS10272</name>
</gene>
<organism evidence="1">
    <name type="scientific">Leptocylindrus danicus</name>
    <dbReference type="NCBI Taxonomy" id="163516"/>
    <lineage>
        <taxon>Eukaryota</taxon>
        <taxon>Sar</taxon>
        <taxon>Stramenopiles</taxon>
        <taxon>Ochrophyta</taxon>
        <taxon>Bacillariophyta</taxon>
        <taxon>Coscinodiscophyceae</taxon>
        <taxon>Chaetocerotophycidae</taxon>
        <taxon>Leptocylindrales</taxon>
        <taxon>Leptocylindraceae</taxon>
        <taxon>Leptocylindrus</taxon>
    </lineage>
</organism>
<reference evidence="1" key="1">
    <citation type="submission" date="2021-01" db="EMBL/GenBank/DDBJ databases">
        <authorList>
            <person name="Corre E."/>
            <person name="Pelletier E."/>
            <person name="Niang G."/>
            <person name="Scheremetjew M."/>
            <person name="Finn R."/>
            <person name="Kale V."/>
            <person name="Holt S."/>
            <person name="Cochrane G."/>
            <person name="Meng A."/>
            <person name="Brown T."/>
            <person name="Cohen L."/>
        </authorList>
    </citation>
    <scope>NUCLEOTIDE SEQUENCE</scope>
    <source>
        <strain evidence="1">B650</strain>
    </source>
</reference>
<protein>
    <recommendedName>
        <fullName evidence="2">Ubiquitin-like domain-containing protein</fullName>
    </recommendedName>
</protein>
<accession>A0A7S2KNT1</accession>
<dbReference type="AlphaFoldDB" id="A0A7S2KNT1"/>